<organism evidence="8 9">
    <name type="scientific">Bordetella genomosp. 4</name>
    <dbReference type="NCBI Taxonomy" id="463044"/>
    <lineage>
        <taxon>Bacteria</taxon>
        <taxon>Pseudomonadati</taxon>
        <taxon>Pseudomonadota</taxon>
        <taxon>Betaproteobacteria</taxon>
        <taxon>Burkholderiales</taxon>
        <taxon>Alcaligenaceae</taxon>
        <taxon>Bordetella</taxon>
    </lineage>
</organism>
<reference evidence="8 9" key="1">
    <citation type="submission" date="2017-05" db="EMBL/GenBank/DDBJ databases">
        <title>Complete and WGS of Bordetella genogroups.</title>
        <authorList>
            <person name="Spilker T."/>
            <person name="LiPuma J."/>
        </authorList>
    </citation>
    <scope>NUCLEOTIDE SEQUENCE [LARGE SCALE GENOMIC DNA]</scope>
    <source>
        <strain evidence="8 9">AU9919</strain>
    </source>
</reference>
<dbReference type="PANTHER" id="PTHR37823:SF1">
    <property type="entry name" value="CYTOCHROME C-553-LIKE"/>
    <property type="match status" value="1"/>
</dbReference>
<proteinExistence type="predicted"/>
<feature type="domain" description="Cytochrome c" evidence="7">
    <location>
        <begin position="193"/>
        <end position="284"/>
    </location>
</feature>
<dbReference type="PANTHER" id="PTHR37823">
    <property type="entry name" value="CYTOCHROME C-553-LIKE"/>
    <property type="match status" value="1"/>
</dbReference>
<dbReference type="GO" id="GO:0009055">
    <property type="term" value="F:electron transfer activity"/>
    <property type="evidence" value="ECO:0007669"/>
    <property type="project" value="InterPro"/>
</dbReference>
<dbReference type="InterPro" id="IPR051811">
    <property type="entry name" value="Cytochrome_c550/c551-like"/>
</dbReference>
<dbReference type="RefSeq" id="WP_094837907.1">
    <property type="nucleotide sequence ID" value="NZ_NEVQ01000013.1"/>
</dbReference>
<dbReference type="GO" id="GO:0020037">
    <property type="term" value="F:heme binding"/>
    <property type="evidence" value="ECO:0007669"/>
    <property type="project" value="InterPro"/>
</dbReference>
<keyword evidence="4" id="KW-0249">Electron transport</keyword>
<name>A0A261U2D4_9BORD</name>
<comment type="caution">
    <text evidence="8">The sequence shown here is derived from an EMBL/GenBank/DDBJ whole genome shotgun (WGS) entry which is preliminary data.</text>
</comment>
<keyword evidence="1" id="KW-0813">Transport</keyword>
<evidence type="ECO:0000256" key="3">
    <source>
        <dbReference type="ARBA" id="ARBA00022723"/>
    </source>
</evidence>
<feature type="domain" description="Cytochrome c" evidence="7">
    <location>
        <begin position="72"/>
        <end position="158"/>
    </location>
</feature>
<dbReference type="AlphaFoldDB" id="A0A261U2D4"/>
<keyword evidence="9" id="KW-1185">Reference proteome</keyword>
<dbReference type="InterPro" id="IPR036909">
    <property type="entry name" value="Cyt_c-like_dom_sf"/>
</dbReference>
<keyword evidence="2 6" id="KW-0349">Heme</keyword>
<protein>
    <submittedName>
        <fullName evidence="8">Cytochrome C</fullName>
    </submittedName>
</protein>
<gene>
    <name evidence="8" type="ORF">CAL20_11280</name>
</gene>
<evidence type="ECO:0000313" key="9">
    <source>
        <dbReference type="Proteomes" id="UP000216885"/>
    </source>
</evidence>
<evidence type="ECO:0000256" key="4">
    <source>
        <dbReference type="ARBA" id="ARBA00022982"/>
    </source>
</evidence>
<dbReference type="Pfam" id="PF00034">
    <property type="entry name" value="Cytochrom_C"/>
    <property type="match status" value="1"/>
</dbReference>
<dbReference type="PROSITE" id="PS51007">
    <property type="entry name" value="CYTC"/>
    <property type="match status" value="2"/>
</dbReference>
<dbReference type="Gene3D" id="1.10.760.10">
    <property type="entry name" value="Cytochrome c-like domain"/>
    <property type="match status" value="2"/>
</dbReference>
<dbReference type="InterPro" id="IPR009056">
    <property type="entry name" value="Cyt_c-like_dom"/>
</dbReference>
<dbReference type="SUPFAM" id="SSF46626">
    <property type="entry name" value="Cytochrome c"/>
    <property type="match status" value="2"/>
</dbReference>
<dbReference type="EMBL" id="NEVQ01000013">
    <property type="protein sequence ID" value="OZI56029.1"/>
    <property type="molecule type" value="Genomic_DNA"/>
</dbReference>
<dbReference type="GO" id="GO:0046872">
    <property type="term" value="F:metal ion binding"/>
    <property type="evidence" value="ECO:0007669"/>
    <property type="project" value="UniProtKB-KW"/>
</dbReference>
<evidence type="ECO:0000259" key="7">
    <source>
        <dbReference type="PROSITE" id="PS51007"/>
    </source>
</evidence>
<dbReference type="Proteomes" id="UP000216885">
    <property type="component" value="Unassembled WGS sequence"/>
</dbReference>
<evidence type="ECO:0000256" key="1">
    <source>
        <dbReference type="ARBA" id="ARBA00022448"/>
    </source>
</evidence>
<evidence type="ECO:0000313" key="8">
    <source>
        <dbReference type="EMBL" id="OZI56029.1"/>
    </source>
</evidence>
<keyword evidence="5 6" id="KW-0408">Iron</keyword>
<sequence length="287" mass="30728">MKSCIRVVVLTFAGLALCGALAAGLLVYTGWYDVSATQPHTKLVHRLLDIGLARSVAVRAEQIQEPDLSGEARIKNGFELFRTHCVQCHGAPGAAPAPYALGLNPAPASLVASARERPATEIFWIIREGIKMTGMPAWKYRLTDTQMWDVVAFMRILPTLSAVDYRQWDESSTARLPRSASSASAPTNTVRLGDATAGRQALEQYLCATCHVIPDVAGASHHVGPSLGGIAARPFIAGVLPNNAENMRLWLMAPTTIKPGTAMPDLGISDQDARDIAAFLTTLSDSP</sequence>
<evidence type="ECO:0000256" key="5">
    <source>
        <dbReference type="ARBA" id="ARBA00023004"/>
    </source>
</evidence>
<keyword evidence="3 6" id="KW-0479">Metal-binding</keyword>
<evidence type="ECO:0000256" key="6">
    <source>
        <dbReference type="PROSITE-ProRule" id="PRU00433"/>
    </source>
</evidence>
<accession>A0A261U2D4</accession>
<dbReference type="Pfam" id="PF13442">
    <property type="entry name" value="Cytochrome_CBB3"/>
    <property type="match status" value="1"/>
</dbReference>
<evidence type="ECO:0000256" key="2">
    <source>
        <dbReference type="ARBA" id="ARBA00022617"/>
    </source>
</evidence>